<reference evidence="2" key="2">
    <citation type="journal article" date="2022" name="Microb. Genom.">
        <title>A chromosome-scale genome assembly of the tomato pathogen Cladosporium fulvum reveals a compartmentalized genome architecture and the presence of a dispensable chromosome.</title>
        <authorList>
            <person name="Zaccaron A.Z."/>
            <person name="Chen L.H."/>
            <person name="Samaras A."/>
            <person name="Stergiopoulos I."/>
        </authorList>
    </citation>
    <scope>NUCLEOTIDE SEQUENCE</scope>
    <source>
        <strain evidence="2">Race5_Kim</strain>
    </source>
</reference>
<dbReference type="EMBL" id="CP090164">
    <property type="protein sequence ID" value="UJO13959.1"/>
    <property type="molecule type" value="Genomic_DNA"/>
</dbReference>
<keyword evidence="3" id="KW-1185">Reference proteome</keyword>
<accession>A0A9Q8LB11</accession>
<evidence type="ECO:0000259" key="1">
    <source>
        <dbReference type="Pfam" id="PF24809"/>
    </source>
</evidence>
<dbReference type="Proteomes" id="UP000756132">
    <property type="component" value="Chromosome 2"/>
</dbReference>
<dbReference type="KEGG" id="ffu:CLAFUR5_02385"/>
<organism evidence="2 3">
    <name type="scientific">Passalora fulva</name>
    <name type="common">Tomato leaf mold</name>
    <name type="synonym">Cladosporium fulvum</name>
    <dbReference type="NCBI Taxonomy" id="5499"/>
    <lineage>
        <taxon>Eukaryota</taxon>
        <taxon>Fungi</taxon>
        <taxon>Dikarya</taxon>
        <taxon>Ascomycota</taxon>
        <taxon>Pezizomycotina</taxon>
        <taxon>Dothideomycetes</taxon>
        <taxon>Dothideomycetidae</taxon>
        <taxon>Mycosphaerellales</taxon>
        <taxon>Mycosphaerellaceae</taxon>
        <taxon>Fulvia</taxon>
    </lineage>
</organism>
<dbReference type="OrthoDB" id="5419927at2759"/>
<gene>
    <name evidence="2" type="ORF">CLAFUR5_02385</name>
</gene>
<protein>
    <recommendedName>
        <fullName evidence="1">DUF7708 domain-containing protein</fullName>
    </recommendedName>
</protein>
<evidence type="ECO:0000313" key="2">
    <source>
        <dbReference type="EMBL" id="UJO13959.1"/>
    </source>
</evidence>
<feature type="domain" description="DUF7708" evidence="1">
    <location>
        <begin position="133"/>
        <end position="249"/>
    </location>
</feature>
<reference evidence="2" key="1">
    <citation type="submission" date="2021-12" db="EMBL/GenBank/DDBJ databases">
        <authorList>
            <person name="Zaccaron A."/>
            <person name="Stergiopoulos I."/>
        </authorList>
    </citation>
    <scope>NUCLEOTIDE SEQUENCE</scope>
    <source>
        <strain evidence="2">Race5_Kim</strain>
    </source>
</reference>
<dbReference type="OMA" id="MRLDICE"/>
<proteinExistence type="predicted"/>
<dbReference type="InterPro" id="IPR056125">
    <property type="entry name" value="DUF7708"/>
</dbReference>
<evidence type="ECO:0000313" key="3">
    <source>
        <dbReference type="Proteomes" id="UP000756132"/>
    </source>
</evidence>
<dbReference type="PANTHER" id="PTHR40619">
    <property type="entry name" value="FUNGAL STAND N-TERMINAL GOODBYE DOMAIN-CONTAINING PROTEIN"/>
    <property type="match status" value="1"/>
</dbReference>
<dbReference type="AlphaFoldDB" id="A0A9Q8LB11"/>
<dbReference type="PANTHER" id="PTHR40619:SF3">
    <property type="entry name" value="FUNGAL STAND N-TERMINAL GOODBYE DOMAIN-CONTAINING PROTEIN"/>
    <property type="match status" value="1"/>
</dbReference>
<dbReference type="Pfam" id="PF24809">
    <property type="entry name" value="DUF7708"/>
    <property type="match status" value="1"/>
</dbReference>
<dbReference type="GeneID" id="71982263"/>
<sequence>MKAVQTILGAAQIKFSDEEAVNFVDSRLPLTDTKFAALKAPYDDISRCFREGSFKDVIQSYMKAQRGKVHFDPAQHFTWSDVLQEVENTQSRYQGNGDKGVLRSMREKLRSFQENTERVEGWLKLLPTESWQGSLVCGGIKLILTAAQQMGKMRLDICEAIETIPEIIANTRALEYLYSDAKRLRDHASRLYVAILEVLEISLSWYDKHPVRKAAASLFRGSDYTRQLDVALTNLKSLEVRIDKQASINGQFVLASTARDVAEVLNHVKNFAVEKKANYQWQAQVDELRSEMMQQNRRYRQQ</sequence>
<dbReference type="RefSeq" id="XP_047758325.1">
    <property type="nucleotide sequence ID" value="XM_047901533.1"/>
</dbReference>
<name>A0A9Q8LB11_PASFU</name>